<dbReference type="EMBL" id="CAJVPW010032148">
    <property type="protein sequence ID" value="CAG8728127.1"/>
    <property type="molecule type" value="Genomic_DNA"/>
</dbReference>
<keyword evidence="2" id="KW-1185">Reference proteome</keyword>
<evidence type="ECO:0000313" key="2">
    <source>
        <dbReference type="Proteomes" id="UP000789366"/>
    </source>
</evidence>
<protein>
    <submittedName>
        <fullName evidence="1">13093_t:CDS:1</fullName>
    </submittedName>
</protein>
<proteinExistence type="predicted"/>
<gene>
    <name evidence="1" type="ORF">SPELUC_LOCUS12906</name>
</gene>
<organism evidence="1 2">
    <name type="scientific">Cetraspora pellucida</name>
    <dbReference type="NCBI Taxonomy" id="1433469"/>
    <lineage>
        <taxon>Eukaryota</taxon>
        <taxon>Fungi</taxon>
        <taxon>Fungi incertae sedis</taxon>
        <taxon>Mucoromycota</taxon>
        <taxon>Glomeromycotina</taxon>
        <taxon>Glomeromycetes</taxon>
        <taxon>Diversisporales</taxon>
        <taxon>Gigasporaceae</taxon>
        <taxon>Cetraspora</taxon>
    </lineage>
</organism>
<name>A0ACA9PXL9_9GLOM</name>
<feature type="non-terminal residue" evidence="1">
    <location>
        <position position="1"/>
    </location>
</feature>
<comment type="caution">
    <text evidence="1">The sequence shown here is derived from an EMBL/GenBank/DDBJ whole genome shotgun (WGS) entry which is preliminary data.</text>
</comment>
<reference evidence="1" key="1">
    <citation type="submission" date="2021-06" db="EMBL/GenBank/DDBJ databases">
        <authorList>
            <person name="Kallberg Y."/>
            <person name="Tangrot J."/>
            <person name="Rosling A."/>
        </authorList>
    </citation>
    <scope>NUCLEOTIDE SEQUENCE</scope>
    <source>
        <strain evidence="1">28 12/20/2015</strain>
    </source>
</reference>
<accession>A0ACA9PXL9</accession>
<feature type="non-terminal residue" evidence="1">
    <location>
        <position position="87"/>
    </location>
</feature>
<sequence>VKNSETKALFSWLNLHLPSHRLLSNQILKETTKEVTQTQISIKNISLSKEQTEEVIIYYKELLKKAKNQNIKIIAFVTDSAAENAAA</sequence>
<evidence type="ECO:0000313" key="1">
    <source>
        <dbReference type="EMBL" id="CAG8728127.1"/>
    </source>
</evidence>
<dbReference type="Proteomes" id="UP000789366">
    <property type="component" value="Unassembled WGS sequence"/>
</dbReference>